<comment type="caution">
    <text evidence="1">The sequence shown here is derived from an EMBL/GenBank/DDBJ whole genome shotgun (WGS) entry which is preliminary data.</text>
</comment>
<dbReference type="AlphaFoldDB" id="A0A168HI20"/>
<sequence>MAHPPSRASASAPQSASPIVVGLPPNFWLSSSSSGFDMTHPPTPTSPLVYPRLGLTTTNAAVTIAPHKTALVIIDMQNYFLSAALGRRRGEGHDAEDVLLKLGIPAAARLGSRSSG</sequence>
<dbReference type="Gene3D" id="3.40.50.850">
    <property type="entry name" value="Isochorismatase-like"/>
    <property type="match status" value="1"/>
</dbReference>
<dbReference type="SUPFAM" id="SSF52499">
    <property type="entry name" value="Isochorismatase-like hydrolases"/>
    <property type="match status" value="1"/>
</dbReference>
<evidence type="ECO:0000313" key="2">
    <source>
        <dbReference type="Proteomes" id="UP000076881"/>
    </source>
</evidence>
<dbReference type="InterPro" id="IPR036380">
    <property type="entry name" value="Isochorismatase-like_sf"/>
</dbReference>
<name>A0A168HI20_CORDF</name>
<dbReference type="STRING" id="1081108.A0A168HI20"/>
<evidence type="ECO:0000313" key="1">
    <source>
        <dbReference type="EMBL" id="OAA77801.1"/>
    </source>
</evidence>
<dbReference type="EMBL" id="AZHF01000003">
    <property type="protein sequence ID" value="OAA77801.1"/>
    <property type="molecule type" value="Genomic_DNA"/>
</dbReference>
<organism evidence="1 2">
    <name type="scientific">Akanthomyces lecanii RCEF 1005</name>
    <dbReference type="NCBI Taxonomy" id="1081108"/>
    <lineage>
        <taxon>Eukaryota</taxon>
        <taxon>Fungi</taxon>
        <taxon>Dikarya</taxon>
        <taxon>Ascomycota</taxon>
        <taxon>Pezizomycotina</taxon>
        <taxon>Sordariomycetes</taxon>
        <taxon>Hypocreomycetidae</taxon>
        <taxon>Hypocreales</taxon>
        <taxon>Cordycipitaceae</taxon>
        <taxon>Akanthomyces</taxon>
        <taxon>Cordyceps confragosa</taxon>
    </lineage>
</organism>
<proteinExistence type="predicted"/>
<gene>
    <name evidence="1" type="ORF">LEL_04624</name>
</gene>
<dbReference type="Proteomes" id="UP000076881">
    <property type="component" value="Unassembled WGS sequence"/>
</dbReference>
<protein>
    <submittedName>
        <fullName evidence="1">Isochorismatase family protein</fullName>
    </submittedName>
</protein>
<dbReference type="OrthoDB" id="167809at2759"/>
<accession>A0A168HI20</accession>
<reference evidence="1 2" key="1">
    <citation type="journal article" date="2016" name="Genome Biol. Evol.">
        <title>Divergent and convergent evolution of fungal pathogenicity.</title>
        <authorList>
            <person name="Shang Y."/>
            <person name="Xiao G."/>
            <person name="Zheng P."/>
            <person name="Cen K."/>
            <person name="Zhan S."/>
            <person name="Wang C."/>
        </authorList>
    </citation>
    <scope>NUCLEOTIDE SEQUENCE [LARGE SCALE GENOMIC DNA]</scope>
    <source>
        <strain evidence="1 2">RCEF 1005</strain>
    </source>
</reference>
<keyword evidence="2" id="KW-1185">Reference proteome</keyword>